<comment type="caution">
    <text evidence="1">The sequence shown here is derived from an EMBL/GenBank/DDBJ whole genome shotgun (WGS) entry which is preliminary data.</text>
</comment>
<organism evidence="1 2">
    <name type="scientific">Stephania yunnanensis</name>
    <dbReference type="NCBI Taxonomy" id="152371"/>
    <lineage>
        <taxon>Eukaryota</taxon>
        <taxon>Viridiplantae</taxon>
        <taxon>Streptophyta</taxon>
        <taxon>Embryophyta</taxon>
        <taxon>Tracheophyta</taxon>
        <taxon>Spermatophyta</taxon>
        <taxon>Magnoliopsida</taxon>
        <taxon>Ranunculales</taxon>
        <taxon>Menispermaceae</taxon>
        <taxon>Menispermoideae</taxon>
        <taxon>Cissampelideae</taxon>
        <taxon>Stephania</taxon>
    </lineage>
</organism>
<protein>
    <recommendedName>
        <fullName evidence="3">SWIM-type domain-containing protein</fullName>
    </recommendedName>
</protein>
<gene>
    <name evidence="1" type="ORF">Syun_025295</name>
</gene>
<sequence>MRYGWMNSNECFNRVLKGARFLPITALTQMIYYRLVAYHDQRNQEINEAISNGQAYTEYVMEALTKNEKSTRRHHVTLINRDIGEFEVQTGRHGNRMHKGNNTKVVILKDQVCNCNKWQSFGFPYSHVLAACAFILVSYAQFIEPYYRIDV</sequence>
<reference evidence="1 2" key="1">
    <citation type="submission" date="2024-01" db="EMBL/GenBank/DDBJ databases">
        <title>Genome assemblies of Stephania.</title>
        <authorList>
            <person name="Yang L."/>
        </authorList>
    </citation>
    <scope>NUCLEOTIDE SEQUENCE [LARGE SCALE GENOMIC DNA]</scope>
    <source>
        <strain evidence="1">YNDBR</strain>
        <tissue evidence="1">Leaf</tissue>
    </source>
</reference>
<dbReference type="Proteomes" id="UP001420932">
    <property type="component" value="Unassembled WGS sequence"/>
</dbReference>
<name>A0AAP0HW38_9MAGN</name>
<evidence type="ECO:0000313" key="1">
    <source>
        <dbReference type="EMBL" id="KAK9098250.1"/>
    </source>
</evidence>
<evidence type="ECO:0008006" key="3">
    <source>
        <dbReference type="Google" id="ProtNLM"/>
    </source>
</evidence>
<proteinExistence type="predicted"/>
<accession>A0AAP0HW38</accession>
<keyword evidence="2" id="KW-1185">Reference proteome</keyword>
<dbReference type="AlphaFoldDB" id="A0AAP0HW38"/>
<evidence type="ECO:0000313" key="2">
    <source>
        <dbReference type="Proteomes" id="UP001420932"/>
    </source>
</evidence>
<dbReference type="EMBL" id="JBBNAF010000011">
    <property type="protein sequence ID" value="KAK9098250.1"/>
    <property type="molecule type" value="Genomic_DNA"/>
</dbReference>